<name>A0ABQ9JYI0_9CUCU</name>
<protein>
    <submittedName>
        <fullName evidence="1">Uncharacterized protein</fullName>
    </submittedName>
</protein>
<organism evidence="1 2">
    <name type="scientific">Molorchus minor</name>
    <dbReference type="NCBI Taxonomy" id="1323400"/>
    <lineage>
        <taxon>Eukaryota</taxon>
        <taxon>Metazoa</taxon>
        <taxon>Ecdysozoa</taxon>
        <taxon>Arthropoda</taxon>
        <taxon>Hexapoda</taxon>
        <taxon>Insecta</taxon>
        <taxon>Pterygota</taxon>
        <taxon>Neoptera</taxon>
        <taxon>Endopterygota</taxon>
        <taxon>Coleoptera</taxon>
        <taxon>Polyphaga</taxon>
        <taxon>Cucujiformia</taxon>
        <taxon>Chrysomeloidea</taxon>
        <taxon>Cerambycidae</taxon>
        <taxon>Lamiinae</taxon>
        <taxon>Monochamini</taxon>
        <taxon>Molorchus</taxon>
    </lineage>
</organism>
<gene>
    <name evidence="1" type="ORF">NQ317_017220</name>
</gene>
<dbReference type="EMBL" id="JAPWTJ010000125">
    <property type="protein sequence ID" value="KAJ8982418.1"/>
    <property type="molecule type" value="Genomic_DNA"/>
</dbReference>
<proteinExistence type="predicted"/>
<evidence type="ECO:0000313" key="2">
    <source>
        <dbReference type="Proteomes" id="UP001162164"/>
    </source>
</evidence>
<sequence>MDELIIEDIRPFKLRGSHFDHQEAKTVYECELIMLEDLREEAFYAQIICVHVIKCSSSS</sequence>
<comment type="caution">
    <text evidence="1">The sequence shown here is derived from an EMBL/GenBank/DDBJ whole genome shotgun (WGS) entry which is preliminary data.</text>
</comment>
<keyword evidence="2" id="KW-1185">Reference proteome</keyword>
<dbReference type="Proteomes" id="UP001162164">
    <property type="component" value="Unassembled WGS sequence"/>
</dbReference>
<evidence type="ECO:0000313" key="1">
    <source>
        <dbReference type="EMBL" id="KAJ8982418.1"/>
    </source>
</evidence>
<reference evidence="1" key="1">
    <citation type="journal article" date="2023" name="Insect Mol. Biol.">
        <title>Genome sequencing provides insights into the evolution of gene families encoding plant cell wall-degrading enzymes in longhorned beetles.</title>
        <authorList>
            <person name="Shin N.R."/>
            <person name="Okamura Y."/>
            <person name="Kirsch R."/>
            <person name="Pauchet Y."/>
        </authorList>
    </citation>
    <scope>NUCLEOTIDE SEQUENCE</scope>
    <source>
        <strain evidence="1">MMC_N1</strain>
    </source>
</reference>
<accession>A0ABQ9JYI0</accession>